<accession>A0A162UF39</accession>
<dbReference type="RefSeq" id="WP_066618344.1">
    <property type="nucleotide sequence ID" value="NZ_FQXL01000012.1"/>
</dbReference>
<dbReference type="EC" id="3.-.-.-" evidence="3"/>
<dbReference type="InterPro" id="IPR028051">
    <property type="entry name" value="CheX-like_dom"/>
</dbReference>
<dbReference type="Gene3D" id="3.40.1550.10">
    <property type="entry name" value="CheC-like"/>
    <property type="match status" value="1"/>
</dbReference>
<evidence type="ECO:0000313" key="3">
    <source>
        <dbReference type="EMBL" id="KZL93834.1"/>
    </source>
</evidence>
<dbReference type="Pfam" id="PF13690">
    <property type="entry name" value="CheX"/>
    <property type="match status" value="1"/>
</dbReference>
<evidence type="ECO:0000256" key="1">
    <source>
        <dbReference type="ARBA" id="ARBA00022500"/>
    </source>
</evidence>
<keyword evidence="4" id="KW-1185">Reference proteome</keyword>
<keyword evidence="1" id="KW-0145">Chemotaxis</keyword>
<dbReference type="InterPro" id="IPR028976">
    <property type="entry name" value="CheC-like_sf"/>
</dbReference>
<dbReference type="OrthoDB" id="9788100at2"/>
<dbReference type="EMBL" id="LWAE01000001">
    <property type="protein sequence ID" value="KZL93834.1"/>
    <property type="molecule type" value="Genomic_DNA"/>
</dbReference>
<evidence type="ECO:0000259" key="2">
    <source>
        <dbReference type="Pfam" id="PF13690"/>
    </source>
</evidence>
<name>A0A162UF39_9CLOT</name>
<dbReference type="STRING" id="1121326.CLMAG_08870"/>
<keyword evidence="3" id="KW-0378">Hydrolase</keyword>
<dbReference type="GO" id="GO:0016787">
    <property type="term" value="F:hydrolase activity"/>
    <property type="evidence" value="ECO:0007669"/>
    <property type="project" value="UniProtKB-KW"/>
</dbReference>
<dbReference type="PANTHER" id="PTHR39452:SF1">
    <property type="entry name" value="CHEY-P PHOSPHATASE CHEX"/>
    <property type="match status" value="1"/>
</dbReference>
<feature type="domain" description="Chemotaxis phosphatase CheX-like" evidence="2">
    <location>
        <begin position="42"/>
        <end position="137"/>
    </location>
</feature>
<dbReference type="GO" id="GO:0006935">
    <property type="term" value="P:chemotaxis"/>
    <property type="evidence" value="ECO:0007669"/>
    <property type="project" value="UniProtKB-KW"/>
</dbReference>
<organism evidence="3 4">
    <name type="scientific">Clostridium magnum DSM 2767</name>
    <dbReference type="NCBI Taxonomy" id="1121326"/>
    <lineage>
        <taxon>Bacteria</taxon>
        <taxon>Bacillati</taxon>
        <taxon>Bacillota</taxon>
        <taxon>Clostridia</taxon>
        <taxon>Eubacteriales</taxon>
        <taxon>Clostridiaceae</taxon>
        <taxon>Clostridium</taxon>
    </lineage>
</organism>
<dbReference type="PANTHER" id="PTHR39452">
    <property type="entry name" value="CHEY-P PHOSPHATASE CHEX"/>
    <property type="match status" value="1"/>
</dbReference>
<dbReference type="CDD" id="cd17906">
    <property type="entry name" value="CheX"/>
    <property type="match status" value="1"/>
</dbReference>
<dbReference type="SUPFAM" id="SSF103039">
    <property type="entry name" value="CheC-like"/>
    <property type="match status" value="1"/>
</dbReference>
<dbReference type="PATRIC" id="fig|1121326.3.peg.844"/>
<dbReference type="AlphaFoldDB" id="A0A162UF39"/>
<dbReference type="InterPro" id="IPR038756">
    <property type="entry name" value="CheX-like"/>
</dbReference>
<evidence type="ECO:0000313" key="4">
    <source>
        <dbReference type="Proteomes" id="UP000076603"/>
    </source>
</evidence>
<sequence length="155" mass="16509">MNLEYIDPFILASKDMLAQVANEKTDIGTLFLRDSSFIGDNVIIIIGIAGGLKGQVIFNLCSEAACNIASRMMCGMPVTHLDEIAKSAIGELANMISGNAATIFASKQMELDITPPTVMIGNNIEISTTKSNSICVPLVMESGNCFEINVSLSES</sequence>
<comment type="caution">
    <text evidence="3">The sequence shown here is derived from an EMBL/GenBank/DDBJ whole genome shotgun (WGS) entry which is preliminary data.</text>
</comment>
<proteinExistence type="predicted"/>
<gene>
    <name evidence="3" type="primary">cheX</name>
    <name evidence="3" type="ORF">CLMAG_08870</name>
</gene>
<protein>
    <submittedName>
        <fullName evidence="3">CheY-P phosphatase CheX</fullName>
        <ecNumber evidence="3">3.-.-.-</ecNumber>
    </submittedName>
</protein>
<dbReference type="Proteomes" id="UP000076603">
    <property type="component" value="Unassembled WGS sequence"/>
</dbReference>
<reference evidence="3 4" key="1">
    <citation type="submission" date="2016-04" db="EMBL/GenBank/DDBJ databases">
        <title>Genome sequence of Clostridium magnum DSM 2767.</title>
        <authorList>
            <person name="Poehlein A."/>
            <person name="Uhlig R."/>
            <person name="Fischer R."/>
            <person name="Bahl H."/>
            <person name="Daniel R."/>
        </authorList>
    </citation>
    <scope>NUCLEOTIDE SEQUENCE [LARGE SCALE GENOMIC DNA]</scope>
    <source>
        <strain evidence="3 4">DSM 2767</strain>
    </source>
</reference>